<sequence>MKLNRKITFSIILFATTTLNSCQTSNGNSGDNTVTQTEVETTSNLLKGCGFNSFVEVENSFLPAEEYVQQIVRNIVKFAGLPSNFSVYQSENMNNAFAAFDGVNRLIVYDPKLFRNVEVGSSTYWSSVSIIAHEIGHHLSGHTFEQVGDNHGVELQADKFSGHILYKMGASVEQAIAAIKFLGSVHDSQSHPNKDRRIKAIMEGWNEAQSQRYNGAIPATPSDNYFINEVYTQNMLLNSEHFEYVEYREYGENDPFEFGVITEVDNDYSEFKIRLLKDNTSFYEEDLTVFVDANDGSEMCNACWRNFQSLLVPGRRLKLKVLEGLPGGGTSGIGMFYLIHAEQVKNPTF</sequence>
<keyword evidence="9" id="KW-1185">Reference proteome</keyword>
<name>A0A1H5UDW0_9SPHI</name>
<gene>
    <name evidence="8" type="ORF">SAMN05421877_102264</name>
</gene>
<reference evidence="9" key="1">
    <citation type="submission" date="2016-10" db="EMBL/GenBank/DDBJ databases">
        <authorList>
            <person name="Varghese N."/>
            <person name="Submissions S."/>
        </authorList>
    </citation>
    <scope>NUCLEOTIDE SEQUENCE [LARGE SCALE GENOMIC DNA]</scope>
    <source>
        <strain evidence="9">DSM 22361</strain>
    </source>
</reference>
<keyword evidence="3 6" id="KW-0378">Hydrolase</keyword>
<evidence type="ECO:0000313" key="8">
    <source>
        <dbReference type="EMBL" id="SEF73263.1"/>
    </source>
</evidence>
<evidence type="ECO:0000313" key="9">
    <source>
        <dbReference type="Proteomes" id="UP000236731"/>
    </source>
</evidence>
<keyword evidence="1 6" id="KW-0645">Protease</keyword>
<feature type="domain" description="Peptidase M48" evidence="7">
    <location>
        <begin position="65"/>
        <end position="148"/>
    </location>
</feature>
<evidence type="ECO:0000256" key="2">
    <source>
        <dbReference type="ARBA" id="ARBA00022723"/>
    </source>
</evidence>
<dbReference type="SUPFAM" id="SSF55486">
    <property type="entry name" value="Metalloproteases ('zincins'), catalytic domain"/>
    <property type="match status" value="1"/>
</dbReference>
<evidence type="ECO:0000256" key="6">
    <source>
        <dbReference type="RuleBase" id="RU003983"/>
    </source>
</evidence>
<dbReference type="AlphaFoldDB" id="A0A1H5UDW0"/>
<dbReference type="Gene3D" id="3.30.2010.10">
    <property type="entry name" value="Metalloproteases ('zincins'), catalytic domain"/>
    <property type="match status" value="1"/>
</dbReference>
<dbReference type="OrthoDB" id="1173761at2"/>
<evidence type="ECO:0000259" key="7">
    <source>
        <dbReference type="Pfam" id="PF01435"/>
    </source>
</evidence>
<dbReference type="GO" id="GO:0004222">
    <property type="term" value="F:metalloendopeptidase activity"/>
    <property type="evidence" value="ECO:0007669"/>
    <property type="project" value="InterPro"/>
</dbReference>
<dbReference type="Proteomes" id="UP000236731">
    <property type="component" value="Unassembled WGS sequence"/>
</dbReference>
<organism evidence="8 9">
    <name type="scientific">Sphingobacterium lactis</name>
    <dbReference type="NCBI Taxonomy" id="797291"/>
    <lineage>
        <taxon>Bacteria</taxon>
        <taxon>Pseudomonadati</taxon>
        <taxon>Bacteroidota</taxon>
        <taxon>Sphingobacteriia</taxon>
        <taxon>Sphingobacteriales</taxon>
        <taxon>Sphingobacteriaceae</taxon>
        <taxon>Sphingobacterium</taxon>
    </lineage>
</organism>
<keyword evidence="2" id="KW-0479">Metal-binding</keyword>
<keyword evidence="5 6" id="KW-0482">Metalloprotease</keyword>
<comment type="similarity">
    <text evidence="6">Belongs to the peptidase M48 family.</text>
</comment>
<comment type="cofactor">
    <cofactor evidence="6">
        <name>Zn(2+)</name>
        <dbReference type="ChEBI" id="CHEBI:29105"/>
    </cofactor>
    <text evidence="6">Binds 1 zinc ion per subunit.</text>
</comment>
<dbReference type="EMBL" id="FNUT01000002">
    <property type="protein sequence ID" value="SEF73263.1"/>
    <property type="molecule type" value="Genomic_DNA"/>
</dbReference>
<dbReference type="Pfam" id="PF01435">
    <property type="entry name" value="Peptidase_M48"/>
    <property type="match status" value="1"/>
</dbReference>
<keyword evidence="4 6" id="KW-0862">Zinc</keyword>
<accession>A0A1H5UDW0</accession>
<dbReference type="GO" id="GO:0006508">
    <property type="term" value="P:proteolysis"/>
    <property type="evidence" value="ECO:0007669"/>
    <property type="project" value="UniProtKB-KW"/>
</dbReference>
<protein>
    <submittedName>
        <fullName evidence="8">Peptidase family M48</fullName>
    </submittedName>
</protein>
<evidence type="ECO:0000256" key="3">
    <source>
        <dbReference type="ARBA" id="ARBA00022801"/>
    </source>
</evidence>
<evidence type="ECO:0000256" key="5">
    <source>
        <dbReference type="ARBA" id="ARBA00023049"/>
    </source>
</evidence>
<evidence type="ECO:0000256" key="4">
    <source>
        <dbReference type="ARBA" id="ARBA00022833"/>
    </source>
</evidence>
<dbReference type="RefSeq" id="WP_103905276.1">
    <property type="nucleotide sequence ID" value="NZ_CP049246.1"/>
</dbReference>
<dbReference type="GO" id="GO:0046872">
    <property type="term" value="F:metal ion binding"/>
    <property type="evidence" value="ECO:0007669"/>
    <property type="project" value="UniProtKB-KW"/>
</dbReference>
<dbReference type="InterPro" id="IPR001915">
    <property type="entry name" value="Peptidase_M48"/>
</dbReference>
<evidence type="ECO:0000256" key="1">
    <source>
        <dbReference type="ARBA" id="ARBA00022670"/>
    </source>
</evidence>
<proteinExistence type="inferred from homology"/>